<reference evidence="2 3" key="1">
    <citation type="submission" date="2016-11" db="EMBL/GenBank/DDBJ databases">
        <authorList>
            <person name="Jaros S."/>
            <person name="Januszkiewicz K."/>
            <person name="Wedrychowicz H."/>
        </authorList>
    </citation>
    <scope>NUCLEOTIDE SEQUENCE [LARGE SCALE GENOMIC DNA]</scope>
    <source>
        <strain evidence="2 3">DSM 24574</strain>
    </source>
</reference>
<protein>
    <submittedName>
        <fullName evidence="2">Uncharacterized protein</fullName>
    </submittedName>
</protein>
<name>A0A1M5QQG7_9BACT</name>
<organism evidence="2 3">
    <name type="scientific">Chryseolinea serpens</name>
    <dbReference type="NCBI Taxonomy" id="947013"/>
    <lineage>
        <taxon>Bacteria</taxon>
        <taxon>Pseudomonadati</taxon>
        <taxon>Bacteroidota</taxon>
        <taxon>Cytophagia</taxon>
        <taxon>Cytophagales</taxon>
        <taxon>Fulvivirgaceae</taxon>
        <taxon>Chryseolinea</taxon>
    </lineage>
</organism>
<keyword evidence="1" id="KW-1133">Transmembrane helix</keyword>
<evidence type="ECO:0000313" key="2">
    <source>
        <dbReference type="EMBL" id="SHH16188.1"/>
    </source>
</evidence>
<feature type="transmembrane region" description="Helical" evidence="1">
    <location>
        <begin position="7"/>
        <end position="27"/>
    </location>
</feature>
<evidence type="ECO:0000313" key="3">
    <source>
        <dbReference type="Proteomes" id="UP000184212"/>
    </source>
</evidence>
<evidence type="ECO:0000256" key="1">
    <source>
        <dbReference type="SAM" id="Phobius"/>
    </source>
</evidence>
<dbReference type="Proteomes" id="UP000184212">
    <property type="component" value="Unassembled WGS sequence"/>
</dbReference>
<dbReference type="OrthoDB" id="664811at2"/>
<keyword evidence="3" id="KW-1185">Reference proteome</keyword>
<keyword evidence="1" id="KW-0812">Transmembrane</keyword>
<dbReference type="AlphaFoldDB" id="A0A1M5QQG7"/>
<feature type="transmembrane region" description="Helical" evidence="1">
    <location>
        <begin position="33"/>
        <end position="55"/>
    </location>
</feature>
<accession>A0A1M5QQG7</accession>
<proteinExistence type="predicted"/>
<keyword evidence="1" id="KW-0472">Membrane</keyword>
<sequence length="184" mass="21207">MERLKNIGVYFIVGLTMLGIIIMYGVAKAHTPHLNYVFFGIGASLLLPAIIALYFELRDEKKTEASALTNLADFKKNSIVIPVDLSRCTVTGNSWTQVREEKNDKEILFNALIGDPFENRKTDNIAVSRIKYTTTVQGQRRTFTRSVAKDKTTLLMLLEMQKETNLYIDRDSRYYYFDLEFLEK</sequence>
<gene>
    <name evidence="2" type="ORF">SAMN04488109_2949</name>
</gene>
<dbReference type="EMBL" id="FQWQ01000002">
    <property type="protein sequence ID" value="SHH16188.1"/>
    <property type="molecule type" value="Genomic_DNA"/>
</dbReference>
<dbReference type="RefSeq" id="WP_143164934.1">
    <property type="nucleotide sequence ID" value="NZ_FQWQ01000002.1"/>
</dbReference>